<dbReference type="NCBIfam" id="NF041518">
    <property type="entry name" value="choice_anch_Q"/>
    <property type="match status" value="1"/>
</dbReference>
<proteinExistence type="predicted"/>
<dbReference type="Gene3D" id="2.60.40.10">
    <property type="entry name" value="Immunoglobulins"/>
    <property type="match status" value="4"/>
</dbReference>
<dbReference type="InterPro" id="IPR057078">
    <property type="entry name" value="HYR-4C"/>
</dbReference>
<dbReference type="Proteomes" id="UP000008908">
    <property type="component" value="Chromosome"/>
</dbReference>
<dbReference type="EMBL" id="CP002999">
    <property type="protein sequence ID" value="AEM72371.1"/>
    <property type="molecule type" value="Genomic_DNA"/>
</dbReference>
<reference evidence="3 4" key="2">
    <citation type="journal article" date="2012" name="Stand. Genomic Sci.">
        <title>Complete genome sequence of the facultatively anaerobic, appendaged bacterium Muricauda ruestringensis type strain (B1(T)).</title>
        <authorList>
            <person name="Huntemann M."/>
            <person name="Teshima H."/>
            <person name="Lapidus A."/>
            <person name="Nolan M."/>
            <person name="Lucas S."/>
            <person name="Hammon N."/>
            <person name="Deshpande S."/>
            <person name="Cheng J.F."/>
            <person name="Tapia R."/>
            <person name="Goodwin L.A."/>
            <person name="Pitluck S."/>
            <person name="Liolios K."/>
            <person name="Pagani I."/>
            <person name="Ivanova N."/>
            <person name="Mavromatis K."/>
            <person name="Mikhailova N."/>
            <person name="Pati A."/>
            <person name="Chen A."/>
            <person name="Palaniappan K."/>
            <person name="Land M."/>
            <person name="Hauser L."/>
            <person name="Pan C."/>
            <person name="Brambilla E.M."/>
            <person name="Rohde M."/>
            <person name="Spring S."/>
            <person name="Goker M."/>
            <person name="Detter J.C."/>
            <person name="Bristow J."/>
            <person name="Eisen J.A."/>
            <person name="Markowitz V."/>
            <person name="Hugenholtz P."/>
            <person name="Kyrpides N.C."/>
            <person name="Klenk H.P."/>
            <person name="Woyke T."/>
        </authorList>
    </citation>
    <scope>NUCLEOTIDE SEQUENCE [LARGE SCALE GENOMIC DNA]</scope>
    <source>
        <strain evidence="4">DSM 13258 / LMG 19739 / B1</strain>
    </source>
</reference>
<dbReference type="InterPro" id="IPR035986">
    <property type="entry name" value="PKD_dom_sf"/>
</dbReference>
<dbReference type="SUPFAM" id="SSF49299">
    <property type="entry name" value="PKD domain"/>
    <property type="match status" value="1"/>
</dbReference>
<dbReference type="eggNOG" id="COG1319">
    <property type="taxonomic scope" value="Bacteria"/>
</dbReference>
<dbReference type="InterPro" id="IPR011050">
    <property type="entry name" value="Pectin_lyase_fold/virulence"/>
</dbReference>
<dbReference type="InterPro" id="IPR059226">
    <property type="entry name" value="Choice_anch_Q_dom"/>
</dbReference>
<evidence type="ECO:0000313" key="3">
    <source>
        <dbReference type="EMBL" id="AEM72371.1"/>
    </source>
</evidence>
<dbReference type="Gene3D" id="2.160.20.10">
    <property type="entry name" value="Single-stranded right-handed beta-helix, Pectin lyase-like"/>
    <property type="match status" value="1"/>
</dbReference>
<dbReference type="InterPro" id="IPR013783">
    <property type="entry name" value="Ig-like_fold"/>
</dbReference>
<protein>
    <submittedName>
        <fullName evidence="3">PKD domain containing protein</fullName>
    </submittedName>
</protein>
<dbReference type="NCBIfam" id="TIGR04131">
    <property type="entry name" value="Bac_Flav_CTERM"/>
    <property type="match status" value="1"/>
</dbReference>
<dbReference type="InterPro" id="IPR026341">
    <property type="entry name" value="T9SS_type_B"/>
</dbReference>
<organism evidence="3 4">
    <name type="scientific">Allomuricauda ruestringensis (strain DSM 13258 / CIP 107369 / LMG 19739 / B1)</name>
    <name type="common">Muricauda ruestringensis</name>
    <dbReference type="NCBI Taxonomy" id="886377"/>
    <lineage>
        <taxon>Bacteria</taxon>
        <taxon>Pseudomonadati</taxon>
        <taxon>Bacteroidota</taxon>
        <taxon>Flavobacteriia</taxon>
        <taxon>Flavobacteriales</taxon>
        <taxon>Flavobacteriaceae</taxon>
        <taxon>Flagellimonas</taxon>
    </lineage>
</organism>
<accession>G2PN23</accession>
<evidence type="ECO:0000313" key="4">
    <source>
        <dbReference type="Proteomes" id="UP000008908"/>
    </source>
</evidence>
<gene>
    <name evidence="3" type="ordered locus">Murru_3357</name>
</gene>
<feature type="chain" id="PRO_5003435691" evidence="1">
    <location>
        <begin position="26"/>
        <end position="1620"/>
    </location>
</feature>
<dbReference type="KEGG" id="mrs:Murru_3357"/>
<feature type="domain" description="HYR-like" evidence="2">
    <location>
        <begin position="1151"/>
        <end position="1205"/>
    </location>
</feature>
<dbReference type="STRING" id="886377.Murru_3357"/>
<dbReference type="SUPFAM" id="SSF51126">
    <property type="entry name" value="Pectin lyase-like"/>
    <property type="match status" value="1"/>
</dbReference>
<feature type="domain" description="HYR-like" evidence="2">
    <location>
        <begin position="1078"/>
        <end position="1125"/>
    </location>
</feature>
<reference evidence="4" key="1">
    <citation type="submission" date="2011-08" db="EMBL/GenBank/DDBJ databases">
        <title>The complete genome of Muricauda ruestringensis DSM 13258.</title>
        <authorList>
            <person name="Lucas S."/>
            <person name="Han J."/>
            <person name="Lapidus A."/>
            <person name="Bruce D."/>
            <person name="Goodwin L."/>
            <person name="Pitluck S."/>
            <person name="Peters L."/>
            <person name="Kyrpides N."/>
            <person name="Mavromatis K."/>
            <person name="Ivanova N."/>
            <person name="Ovchinnikova G."/>
            <person name="Teshima H."/>
            <person name="Detter J.C."/>
            <person name="Tapia R."/>
            <person name="Han C."/>
            <person name="Land M."/>
            <person name="Hauser L."/>
            <person name="Markowitz V."/>
            <person name="Cheng J.-F."/>
            <person name="Hugenholtz P."/>
            <person name="Woyke T."/>
            <person name="Wu D."/>
            <person name="Spring S."/>
            <person name="Schroeder M."/>
            <person name="Brambilla E."/>
            <person name="Klenk H.-P."/>
            <person name="Eisen J.A."/>
        </authorList>
    </citation>
    <scope>NUCLEOTIDE SEQUENCE [LARGE SCALE GENOMIC DNA]</scope>
    <source>
        <strain evidence="4">DSM 13258 / LMG 19739 / B1</strain>
    </source>
</reference>
<evidence type="ECO:0000256" key="1">
    <source>
        <dbReference type="SAM" id="SignalP"/>
    </source>
</evidence>
<dbReference type="PANTHER" id="PTHR24273:SF32">
    <property type="entry name" value="HYALIN"/>
    <property type="match status" value="1"/>
</dbReference>
<evidence type="ECO:0000259" key="2">
    <source>
        <dbReference type="Pfam" id="PF23237"/>
    </source>
</evidence>
<dbReference type="HOGENOM" id="CLU_243562_0_0_10"/>
<dbReference type="Pfam" id="PF23237">
    <property type="entry name" value="HYR_4C"/>
    <property type="match status" value="2"/>
</dbReference>
<keyword evidence="1" id="KW-0732">Signal</keyword>
<dbReference type="eggNOG" id="COG2304">
    <property type="taxonomic scope" value="Bacteria"/>
</dbReference>
<dbReference type="PANTHER" id="PTHR24273">
    <property type="entry name" value="FI04643P-RELATED"/>
    <property type="match status" value="1"/>
</dbReference>
<dbReference type="eggNOG" id="COG4935">
    <property type="taxonomic scope" value="Bacteria"/>
</dbReference>
<dbReference type="Pfam" id="PF13585">
    <property type="entry name" value="CHU_C"/>
    <property type="match status" value="1"/>
</dbReference>
<feature type="signal peptide" evidence="1">
    <location>
        <begin position="1"/>
        <end position="25"/>
    </location>
</feature>
<dbReference type="InterPro" id="IPR012334">
    <property type="entry name" value="Pectin_lyas_fold"/>
</dbReference>
<dbReference type="eggNOG" id="COG3209">
    <property type="taxonomic scope" value="Bacteria"/>
</dbReference>
<sequence>MPKSSLQSRSVSLILFVLCSTSLFGQTVNRPHTQVGDLTNSEWTPLPYEGGGHSRTRATMDGYLPTLEDGVVAVEFILKGGDGGRATWQGLVAQKIGQGGEGGTVRFTLPITSENAGDRLHFFIGSRGESDAHDVAASGGGGGATAITPYNQVTNPIAVAAGGGGGAAIEAMVSHGYGGGTSRDGKNSCGQAGSRVLTFNYGAGGRGIVGRVNSIEEGTYYVFSGGGGSRDNAFEPGLPFEREIMGNPPSQGGAGGYHPPTDLYTGDCSGGLFDPRCVKITIRDVNRGGAGWAGGGAGSIFYPHLNIETECSNQVLGKGAAGGGGGGYFGGGGGDLERGGGGGQSYGNLSMVQDLVETEGGTTNAPVTGYIQYRVIYDEQPPVAVCNDITVSLDPENPLLADGTVTITAADIDAGSYDNAYVASMSLSQTTFSCDDVGTVPVTLTVLDARGNGAICTANVTVVDTTPPYMLLETNFIELGHNTSIELKPEGPFDVSENCGSYTAVASTRTATCADIGTNVLVPIEVTDQYGNKATYNKVYQISKNTPPVVKTKPATIYLDGNGGAILRPEDIDDNSIDANGCYTTFTRTLSKTNFTCADAGTHTVTLTVNDGYNSASATATVTVEDPYDRSSGIIYVDENATGSNNGTSWNDAYTDLQDALALSANCGLTEIWVAQGTYKPGTSEYDSFVIPEGVTLLGGFTGNETSPAERNWKAAPTILSGDLNGNAVADAGDSHTIVTVTTPNVTLDGLIIAYSYADDPTDNSQVAIGRTGGGLYINQNASFLLKNSILHDNIAFSDGINGVGGAVISFTGDTKLISCLLYDNVASTAGGAVSCESGEVEIMNSTLANNTANMGGGVHLSDGALLVANSILSNNTGTNGQINLVGGFGRMYNSLTFNGVVSGSVTQARNLISAPEFVDAAQYDFRVKATSPAINAGNNNFVVSLGAPEAAVDLAGNKRIYDYANGGTVDMGAYELQDRAPVAICQDIIVALDANGRVIIGAEEIDNGSYDEDNGITLTLDVTEFDCSNLGTNEVILTVTANNGVSVQCTATVTVEDTLAPVPDLTSLPDVNAECELSNLTPPTATDNCSGLVTATHDAILPITSQGTTVVTWTYEDAAGNTSTQIQNVIIEDTHAPVPNQVSLSDITSECEVISLTAPTATDNCNGLLTATHDATLPITAKGTTVVTWTYEDAAGNTSTQTQYVIIADTEAPVPDQASLNDVIDECEVSSLTAPTATDNCNGSVTVSHDAVLPITQQGTTVVTWTYEDVAGNTSTQTQHVIIADTEAPVPDQASLADIADECKISSLTAPTATDNCSSAVTVSHDAVLPITQQGTTVVTWTYEDEAGNTSTQTQHVIVEDTMAPELISALDTDLTVYCNQVPEIPNLVFEDNCDIEVQIEYGQNETILGEGYQIERYWIASDSNGNEKRVEQHITVLPTQISTDENISVCITKTHLDLYQKIEGEAGSGTWESQNENINLDGSVINPSTLSMGTYTFTYTEQVGMCANQVVVEVSVEEGCNPDREARIEVSKVLTPNEDGHNDYFIVDGPDTHGNNISLMVFDRWGQQVYQSDDYQNDWGATQGNTQGKLFSGTYFYVIQVLDSKKEPIRGSIYIGTK</sequence>
<keyword evidence="4" id="KW-1185">Reference proteome</keyword>
<name>G2PN23_ALLRU</name>
<dbReference type="OrthoDB" id="1236981at2"/>